<dbReference type="PROSITE" id="PS51752">
    <property type="entry name" value="JACALIN_LECTIN"/>
    <property type="match status" value="1"/>
</dbReference>
<dbReference type="AlphaFoldDB" id="A0A7J7LFL0"/>
<dbReference type="InterPro" id="IPR022042">
    <property type="entry name" value="snRNA-activating_su3"/>
</dbReference>
<accession>A0A7J7LFL0</accession>
<evidence type="ECO:0000313" key="4">
    <source>
        <dbReference type="Proteomes" id="UP000541444"/>
    </source>
</evidence>
<dbReference type="OrthoDB" id="46583at2759"/>
<evidence type="ECO:0000259" key="2">
    <source>
        <dbReference type="PROSITE" id="PS51752"/>
    </source>
</evidence>
<keyword evidence="4" id="KW-1185">Reference proteome</keyword>
<dbReference type="InterPro" id="IPR001229">
    <property type="entry name" value="Jacalin-like_lectin_dom"/>
</dbReference>
<comment type="caution">
    <text evidence="3">The sequence shown here is derived from an EMBL/GenBank/DDBJ whole genome shotgun (WGS) entry which is preliminary data.</text>
</comment>
<dbReference type="SMART" id="SM00915">
    <property type="entry name" value="Jacalin"/>
    <property type="match status" value="1"/>
</dbReference>
<proteinExistence type="predicted"/>
<dbReference type="EMBL" id="JACGCM010002328">
    <property type="protein sequence ID" value="KAF6141362.1"/>
    <property type="molecule type" value="Genomic_DNA"/>
</dbReference>
<reference evidence="3 4" key="1">
    <citation type="journal article" date="2020" name="IScience">
        <title>Genome Sequencing of the Endangered Kingdonia uniflora (Circaeasteraceae, Ranunculales) Reveals Potential Mechanisms of Evolutionary Specialization.</title>
        <authorList>
            <person name="Sun Y."/>
            <person name="Deng T."/>
            <person name="Zhang A."/>
            <person name="Moore M.J."/>
            <person name="Landis J.B."/>
            <person name="Lin N."/>
            <person name="Zhang H."/>
            <person name="Zhang X."/>
            <person name="Huang J."/>
            <person name="Zhang X."/>
            <person name="Sun H."/>
            <person name="Wang H."/>
        </authorList>
    </citation>
    <scope>NUCLEOTIDE SEQUENCE [LARGE SCALE GENOMIC DNA]</scope>
    <source>
        <strain evidence="3">TB1705</strain>
        <tissue evidence="3">Leaf</tissue>
    </source>
</reference>
<evidence type="ECO:0000256" key="1">
    <source>
        <dbReference type="ARBA" id="ARBA00022734"/>
    </source>
</evidence>
<dbReference type="PANTHER" id="PTHR47293:SF68">
    <property type="entry name" value="JACALIN-RELATED LECTIN 3"/>
    <property type="match status" value="1"/>
</dbReference>
<dbReference type="InterPro" id="IPR036404">
    <property type="entry name" value="Jacalin-like_lectin_dom_sf"/>
</dbReference>
<dbReference type="SUPFAM" id="SSF51101">
    <property type="entry name" value="Mannose-binding lectins"/>
    <property type="match status" value="3"/>
</dbReference>
<evidence type="ECO:0000313" key="3">
    <source>
        <dbReference type="EMBL" id="KAF6141362.1"/>
    </source>
</evidence>
<name>A0A7J7LFL0_9MAGN</name>
<dbReference type="Gene3D" id="2.100.10.30">
    <property type="entry name" value="Jacalin-like lectin domain"/>
    <property type="match status" value="3"/>
</dbReference>
<protein>
    <recommendedName>
        <fullName evidence="2">Jacalin-type lectin domain-containing protein</fullName>
    </recommendedName>
</protein>
<organism evidence="3 4">
    <name type="scientific">Kingdonia uniflora</name>
    <dbReference type="NCBI Taxonomy" id="39325"/>
    <lineage>
        <taxon>Eukaryota</taxon>
        <taxon>Viridiplantae</taxon>
        <taxon>Streptophyta</taxon>
        <taxon>Embryophyta</taxon>
        <taxon>Tracheophyta</taxon>
        <taxon>Spermatophyta</taxon>
        <taxon>Magnoliopsida</taxon>
        <taxon>Ranunculales</taxon>
        <taxon>Circaeasteraceae</taxon>
        <taxon>Kingdonia</taxon>
    </lineage>
</organism>
<keyword evidence="1" id="KW-0430">Lectin</keyword>
<dbReference type="Proteomes" id="UP000541444">
    <property type="component" value="Unassembled WGS sequence"/>
</dbReference>
<dbReference type="Pfam" id="PF01419">
    <property type="entry name" value="Jacalin"/>
    <property type="match status" value="2"/>
</dbReference>
<dbReference type="Pfam" id="PF12251">
    <property type="entry name" value="SNAPC3"/>
    <property type="match status" value="1"/>
</dbReference>
<dbReference type="GO" id="GO:0030246">
    <property type="term" value="F:carbohydrate binding"/>
    <property type="evidence" value="ECO:0007669"/>
    <property type="project" value="UniProtKB-KW"/>
</dbReference>
<feature type="domain" description="Jacalin-type lectin" evidence="2">
    <location>
        <begin position="200"/>
        <end position="361"/>
    </location>
</feature>
<sequence>MNIGADASILKYSKLLARKLKIFGPRNATLAELKDQIYCLTDQLMQSRKRRFSGYFFIEDTFCKRSKAKAALGNATKAHLPHFKSYRMHEIRFRDLPFRLGAGYLYVTRSQVASPMVYPCPWGGRLSNPWDFQPMLEIKQIMIRHTPNAIISIQFITVKDNKGQYIFNPIKEIKQIMIRHTPNAIISIQFITVKDNKGNSIYSDQFGGSYDGRNDYAMDKVKIRSPDEYLTSLSWSKGYAWDWEEKDGGDPPPIVLISLELLPMWVLMVHMDQVKIHSPDEYLSSLSWSKGYAWDWEEKDGGDPPPIVLTSLEFVTNVGTYGPYGLGNDSRQTFPIESGVIVGFFGGRGWSLDSIGVYLKPSSSRSSENVNTQQAIEIYSSIGTSMSNVPDKKFSDKNFIDKAMAIIESEVHKLRNFLTEKANEILSTTEVCTSNIPSKALQLVKARDATFVSLFKQICMDYIHKAKTTIYDQLIEFDTYDNTVGLDPIPSSTNSSYSDTPTKFTGKNFDFSPKSGG</sequence>
<dbReference type="PANTHER" id="PTHR47293">
    <property type="entry name" value="JACALIN-RELATED LECTIN 3"/>
    <property type="match status" value="1"/>
</dbReference>
<gene>
    <name evidence="3" type="ORF">GIB67_008539</name>
</gene>